<accession>A0AAN6PWL8</accession>
<evidence type="ECO:0000313" key="3">
    <source>
        <dbReference type="Proteomes" id="UP001305647"/>
    </source>
</evidence>
<sequence length="149" mass="16373">MAPGMARKTGCGRRHPAWARWCPDAVKARGAAREAYHFRPRTFELAQRQQQQQEEQQPLPRMRNVTFRGGPPPEEEEFQEVTRKRPRGRPPAFTVAQEQAARSLSQGKLTFAARDRTVQAAATEVTAPGATATGPLAPAGDLDVGMQGV</sequence>
<protein>
    <submittedName>
        <fullName evidence="2">Uncharacterized protein</fullName>
    </submittedName>
</protein>
<proteinExistence type="predicted"/>
<feature type="region of interest" description="Disordered" evidence="1">
    <location>
        <begin position="46"/>
        <end position="108"/>
    </location>
</feature>
<comment type="caution">
    <text evidence="2">The sequence shown here is derived from an EMBL/GenBank/DDBJ whole genome shotgun (WGS) entry which is preliminary data.</text>
</comment>
<organism evidence="2 3">
    <name type="scientific">Parathielavia hyrcaniae</name>
    <dbReference type="NCBI Taxonomy" id="113614"/>
    <lineage>
        <taxon>Eukaryota</taxon>
        <taxon>Fungi</taxon>
        <taxon>Dikarya</taxon>
        <taxon>Ascomycota</taxon>
        <taxon>Pezizomycotina</taxon>
        <taxon>Sordariomycetes</taxon>
        <taxon>Sordariomycetidae</taxon>
        <taxon>Sordariales</taxon>
        <taxon>Chaetomiaceae</taxon>
        <taxon>Parathielavia</taxon>
    </lineage>
</organism>
<gene>
    <name evidence="2" type="ORF">N658DRAFT_568357</name>
</gene>
<evidence type="ECO:0000256" key="1">
    <source>
        <dbReference type="SAM" id="MobiDB-lite"/>
    </source>
</evidence>
<reference evidence="2" key="2">
    <citation type="submission" date="2023-05" db="EMBL/GenBank/DDBJ databases">
        <authorList>
            <consortium name="Lawrence Berkeley National Laboratory"/>
            <person name="Steindorff A."/>
            <person name="Hensen N."/>
            <person name="Bonometti L."/>
            <person name="Westerberg I."/>
            <person name="Brannstrom I.O."/>
            <person name="Guillou S."/>
            <person name="Cros-Aarteil S."/>
            <person name="Calhoun S."/>
            <person name="Haridas S."/>
            <person name="Kuo A."/>
            <person name="Mondo S."/>
            <person name="Pangilinan J."/>
            <person name="Riley R."/>
            <person name="Labutti K."/>
            <person name="Andreopoulos B."/>
            <person name="Lipzen A."/>
            <person name="Chen C."/>
            <person name="Yanf M."/>
            <person name="Daum C."/>
            <person name="Ng V."/>
            <person name="Clum A."/>
            <person name="Ohm R."/>
            <person name="Martin F."/>
            <person name="Silar P."/>
            <person name="Natvig D."/>
            <person name="Lalanne C."/>
            <person name="Gautier V."/>
            <person name="Ament-Velasquez S.L."/>
            <person name="Kruys A."/>
            <person name="Hutchinson M.I."/>
            <person name="Powell A.J."/>
            <person name="Barry K."/>
            <person name="Miller A.N."/>
            <person name="Grigoriev I.V."/>
            <person name="Debuchy R."/>
            <person name="Gladieux P."/>
            <person name="Thoren M.H."/>
            <person name="Johannesson H."/>
        </authorList>
    </citation>
    <scope>NUCLEOTIDE SEQUENCE</scope>
    <source>
        <strain evidence="2">CBS 757.83</strain>
    </source>
</reference>
<feature type="compositionally biased region" description="Polar residues" evidence="1">
    <location>
        <begin position="96"/>
        <end position="108"/>
    </location>
</feature>
<feature type="region of interest" description="Disordered" evidence="1">
    <location>
        <begin position="124"/>
        <end position="149"/>
    </location>
</feature>
<name>A0AAN6PWL8_9PEZI</name>
<feature type="compositionally biased region" description="Low complexity" evidence="1">
    <location>
        <begin position="47"/>
        <end position="57"/>
    </location>
</feature>
<dbReference type="AlphaFoldDB" id="A0AAN6PWL8"/>
<dbReference type="Proteomes" id="UP001305647">
    <property type="component" value="Unassembled WGS sequence"/>
</dbReference>
<keyword evidence="3" id="KW-1185">Reference proteome</keyword>
<dbReference type="EMBL" id="MU863652">
    <property type="protein sequence ID" value="KAK4099168.1"/>
    <property type="molecule type" value="Genomic_DNA"/>
</dbReference>
<feature type="compositionally biased region" description="Low complexity" evidence="1">
    <location>
        <begin position="124"/>
        <end position="140"/>
    </location>
</feature>
<evidence type="ECO:0000313" key="2">
    <source>
        <dbReference type="EMBL" id="KAK4099168.1"/>
    </source>
</evidence>
<reference evidence="2" key="1">
    <citation type="journal article" date="2023" name="Mol. Phylogenet. Evol.">
        <title>Genome-scale phylogeny and comparative genomics of the fungal order Sordariales.</title>
        <authorList>
            <person name="Hensen N."/>
            <person name="Bonometti L."/>
            <person name="Westerberg I."/>
            <person name="Brannstrom I.O."/>
            <person name="Guillou S."/>
            <person name="Cros-Aarteil S."/>
            <person name="Calhoun S."/>
            <person name="Haridas S."/>
            <person name="Kuo A."/>
            <person name="Mondo S."/>
            <person name="Pangilinan J."/>
            <person name="Riley R."/>
            <person name="LaButti K."/>
            <person name="Andreopoulos B."/>
            <person name="Lipzen A."/>
            <person name="Chen C."/>
            <person name="Yan M."/>
            <person name="Daum C."/>
            <person name="Ng V."/>
            <person name="Clum A."/>
            <person name="Steindorff A."/>
            <person name="Ohm R.A."/>
            <person name="Martin F."/>
            <person name="Silar P."/>
            <person name="Natvig D.O."/>
            <person name="Lalanne C."/>
            <person name="Gautier V."/>
            <person name="Ament-Velasquez S.L."/>
            <person name="Kruys A."/>
            <person name="Hutchinson M.I."/>
            <person name="Powell A.J."/>
            <person name="Barry K."/>
            <person name="Miller A.N."/>
            <person name="Grigoriev I.V."/>
            <person name="Debuchy R."/>
            <person name="Gladieux P."/>
            <person name="Hiltunen Thoren M."/>
            <person name="Johannesson H."/>
        </authorList>
    </citation>
    <scope>NUCLEOTIDE SEQUENCE</scope>
    <source>
        <strain evidence="2">CBS 757.83</strain>
    </source>
</reference>